<dbReference type="EMBL" id="KV442035">
    <property type="protein sequence ID" value="OAQ30489.1"/>
    <property type="molecule type" value="Genomic_DNA"/>
</dbReference>
<evidence type="ECO:0000313" key="3">
    <source>
        <dbReference type="Proteomes" id="UP000078512"/>
    </source>
</evidence>
<evidence type="ECO:0000256" key="1">
    <source>
        <dbReference type="SAM" id="MobiDB-lite"/>
    </source>
</evidence>
<dbReference type="AlphaFoldDB" id="A0A197K1Z7"/>
<dbReference type="Proteomes" id="UP000078512">
    <property type="component" value="Unassembled WGS sequence"/>
</dbReference>
<sequence>MPMDTPAGTAPDTIMTDSTTPTSTPSSLPNPTVNGESIQANGTTSTTSNLTVTATAHLVTETDKAVLANTNTIAQDLTLSDIAHAPILSAADLLPQDSSSLIEPSHGVTITPSMSSVDLTPLTTTVPTGFGVSILPGLDLSVNAANDEFIVMDNGLITGTTETVDSGLLNAPVTAVTKPDVSVAQVSDTQSSGGLPGAEKTHSTTSLVPWQDILVNMLSELGFVESSRMMAAEELVLSKTQQENAPKIIEKFTRLLQESTSGSVSTAGDGLAGSSKRQNSNSGDLISGMADGHDAIKRRRVDDARGMVLENATRDEIEERMIQFMANKREQINESNRQEFIKGRVPHVDPSGTNTDAQDADAEDDGCARVDARKLNRTIQMKLETVKNEALTKTNPKTHAQQSDLSMTSNGLDERLRNIQVHLNLRFAAVPVCTIAERIRIIEDVIIQLERDYPLWSALHFNQPNRVFPPPPSVTTVSRNGRNQIVMSGEHLHTTLIDSGDPVANPAALTQFPGVGMSHSPSGNPTTQVQRQGGQDTSLRTGVAANTTVNNSQGAGPAVQARPGVASPGGVGGSATVIKLKRHGGAGSSSLARAVQQQLAQRKANAAASGTASGFSL</sequence>
<feature type="region of interest" description="Disordered" evidence="1">
    <location>
        <begin position="262"/>
        <end position="289"/>
    </location>
</feature>
<dbReference type="OrthoDB" id="5531344at2759"/>
<gene>
    <name evidence="2" type="ORF">K457DRAFT_452840</name>
</gene>
<evidence type="ECO:0000313" key="2">
    <source>
        <dbReference type="EMBL" id="OAQ30489.1"/>
    </source>
</evidence>
<feature type="region of interest" description="Disordered" evidence="1">
    <location>
        <begin position="1"/>
        <end position="46"/>
    </location>
</feature>
<dbReference type="STRING" id="1314771.A0A197K1Z7"/>
<accession>A0A197K1Z7</accession>
<feature type="compositionally biased region" description="Polar residues" evidence="1">
    <location>
        <begin position="33"/>
        <end position="42"/>
    </location>
</feature>
<feature type="compositionally biased region" description="Polar residues" evidence="1">
    <location>
        <begin position="184"/>
        <end position="193"/>
    </location>
</feature>
<feature type="region of interest" description="Disordered" evidence="1">
    <location>
        <begin position="184"/>
        <end position="203"/>
    </location>
</feature>
<feature type="compositionally biased region" description="Low complexity" evidence="1">
    <location>
        <begin position="16"/>
        <end position="32"/>
    </location>
</feature>
<feature type="compositionally biased region" description="Polar residues" evidence="1">
    <location>
        <begin position="275"/>
        <end position="284"/>
    </location>
</feature>
<feature type="region of interest" description="Disordered" evidence="1">
    <location>
        <begin position="515"/>
        <end position="571"/>
    </location>
</feature>
<proteinExistence type="predicted"/>
<protein>
    <submittedName>
        <fullName evidence="2">Uncharacterized protein</fullName>
    </submittedName>
</protein>
<name>A0A197K1Z7_9FUNG</name>
<keyword evidence="3" id="KW-1185">Reference proteome</keyword>
<feature type="compositionally biased region" description="Polar residues" evidence="1">
    <location>
        <begin position="519"/>
        <end position="554"/>
    </location>
</feature>
<reference evidence="2 3" key="1">
    <citation type="submission" date="2016-05" db="EMBL/GenBank/DDBJ databases">
        <title>Genome sequencing reveals origins of a unique bacterial endosymbiosis in the earliest lineages of terrestrial Fungi.</title>
        <authorList>
            <consortium name="DOE Joint Genome Institute"/>
            <person name="Uehling J."/>
            <person name="Gryganskyi A."/>
            <person name="Hameed K."/>
            <person name="Tschaplinski T."/>
            <person name="Misztal P."/>
            <person name="Wu S."/>
            <person name="Desiro A."/>
            <person name="Vande Pol N."/>
            <person name="Du Z.-Y."/>
            <person name="Zienkiewicz A."/>
            <person name="Zienkiewicz K."/>
            <person name="Morin E."/>
            <person name="Tisserant E."/>
            <person name="Splivallo R."/>
            <person name="Hainaut M."/>
            <person name="Henrissat B."/>
            <person name="Ohm R."/>
            <person name="Kuo A."/>
            <person name="Yan J."/>
            <person name="Lipzen A."/>
            <person name="Nolan M."/>
            <person name="Labutti K."/>
            <person name="Barry K."/>
            <person name="Goldstein A."/>
            <person name="Labbe J."/>
            <person name="Schadt C."/>
            <person name="Tuskan G."/>
            <person name="Grigoriev I."/>
            <person name="Martin F."/>
            <person name="Vilgalys R."/>
            <person name="Bonito G."/>
        </authorList>
    </citation>
    <scope>NUCLEOTIDE SEQUENCE [LARGE SCALE GENOMIC DNA]</scope>
    <source>
        <strain evidence="2 3">AG-77</strain>
    </source>
</reference>
<feature type="region of interest" description="Disordered" evidence="1">
    <location>
        <begin position="344"/>
        <end position="365"/>
    </location>
</feature>
<organism evidence="2 3">
    <name type="scientific">Linnemannia elongata AG-77</name>
    <dbReference type="NCBI Taxonomy" id="1314771"/>
    <lineage>
        <taxon>Eukaryota</taxon>
        <taxon>Fungi</taxon>
        <taxon>Fungi incertae sedis</taxon>
        <taxon>Mucoromycota</taxon>
        <taxon>Mortierellomycotina</taxon>
        <taxon>Mortierellomycetes</taxon>
        <taxon>Mortierellales</taxon>
        <taxon>Mortierellaceae</taxon>
        <taxon>Linnemannia</taxon>
    </lineage>
</organism>